<dbReference type="SUPFAM" id="SSF53590">
    <property type="entry name" value="Nucleoside hydrolase"/>
    <property type="match status" value="1"/>
</dbReference>
<comment type="caution">
    <text evidence="4">The sequence shown here is derived from an EMBL/GenBank/DDBJ whole genome shotgun (WGS) entry which is preliminary data.</text>
</comment>
<dbReference type="PANTHER" id="PTHR12304:SF4">
    <property type="entry name" value="URIDINE NUCLEOSIDASE"/>
    <property type="match status" value="1"/>
</dbReference>
<dbReference type="InterPro" id="IPR001910">
    <property type="entry name" value="Inosine/uridine_hydrolase_dom"/>
</dbReference>
<protein>
    <submittedName>
        <fullName evidence="4">Inosine-uridine nucleoside N-ribohydrolase</fullName>
    </submittedName>
</protein>
<evidence type="ECO:0000256" key="2">
    <source>
        <dbReference type="ARBA" id="ARBA00023295"/>
    </source>
</evidence>
<keyword evidence="1 4" id="KW-0378">Hydrolase</keyword>
<evidence type="ECO:0000313" key="4">
    <source>
        <dbReference type="EMBL" id="TWI54984.1"/>
    </source>
</evidence>
<dbReference type="PANTHER" id="PTHR12304">
    <property type="entry name" value="INOSINE-URIDINE PREFERRING NUCLEOSIDE HYDROLASE"/>
    <property type="match status" value="1"/>
</dbReference>
<keyword evidence="5" id="KW-1185">Reference proteome</keyword>
<name>A0A562QE21_9PSED</name>
<evidence type="ECO:0000313" key="5">
    <source>
        <dbReference type="Proteomes" id="UP000316905"/>
    </source>
</evidence>
<accession>A0A562QE21</accession>
<dbReference type="Pfam" id="PF01156">
    <property type="entry name" value="IU_nuc_hydro"/>
    <property type="match status" value="1"/>
</dbReference>
<feature type="domain" description="Inosine/uridine-preferring nucleoside hydrolase" evidence="3">
    <location>
        <begin position="50"/>
        <end position="350"/>
    </location>
</feature>
<dbReference type="GO" id="GO:0008477">
    <property type="term" value="F:purine nucleosidase activity"/>
    <property type="evidence" value="ECO:0007669"/>
    <property type="project" value="TreeGrafter"/>
</dbReference>
<reference evidence="4 5" key="1">
    <citation type="journal article" date="2015" name="Stand. Genomic Sci.">
        <title>Genomic Encyclopedia of Bacterial and Archaeal Type Strains, Phase III: the genomes of soil and plant-associated and newly described type strains.</title>
        <authorList>
            <person name="Whitman W.B."/>
            <person name="Woyke T."/>
            <person name="Klenk H.P."/>
            <person name="Zhou Y."/>
            <person name="Lilburn T.G."/>
            <person name="Beck B.J."/>
            <person name="De Vos P."/>
            <person name="Vandamme P."/>
            <person name="Eisen J.A."/>
            <person name="Garrity G."/>
            <person name="Hugenholtz P."/>
            <person name="Kyrpides N.C."/>
        </authorList>
    </citation>
    <scope>NUCLEOTIDE SEQUENCE [LARGE SCALE GENOMIC DNA]</scope>
    <source>
        <strain evidence="4 5">CGMCC 1.6858</strain>
    </source>
</reference>
<gene>
    <name evidence="4" type="ORF">IQ22_01895</name>
</gene>
<evidence type="ECO:0000256" key="1">
    <source>
        <dbReference type="ARBA" id="ARBA00022801"/>
    </source>
</evidence>
<sequence length="361" mass="38495">MGHETVDAFPVLALPCPMPIRPAAYQMLTLNAYADDTMNKGPAYMTTTPIIFDTDPGIDDAQAIALIMADPGIEVVGLTTTFGNVSIETATRNALLLVELAGLDIPVAQGVGTPLEKTPYPVPTHVHGDDGLGNLHLPAPTRQAVSQSAAEFIVEQTRQRPGEITLVAVGPLGNLAKALELDPEVVHRVARVVVMGGSIREGGNVTPLAEANIFSDPHAAAQVLTAGWPLTLVGLDVTHRTCLDPARMQRITEAHRTLGPLLAHSYAFYAKFYGSALGIDGCCPHDSCAVAWLRRPDLFQTVRGHLNVITEGLAEGQTIFAPEGRQYVDEHWSRSPVVDVCLGIDGAAVVDWMESVLTTHG</sequence>
<dbReference type="EMBL" id="VLKY01000005">
    <property type="protein sequence ID" value="TWI54984.1"/>
    <property type="molecule type" value="Genomic_DNA"/>
</dbReference>
<dbReference type="Proteomes" id="UP000316905">
    <property type="component" value="Unassembled WGS sequence"/>
</dbReference>
<keyword evidence="2" id="KW-0326">Glycosidase</keyword>
<proteinExistence type="predicted"/>
<dbReference type="CDD" id="cd02650">
    <property type="entry name" value="nuc_hydro_CaPnhB"/>
    <property type="match status" value="1"/>
</dbReference>
<evidence type="ECO:0000259" key="3">
    <source>
        <dbReference type="Pfam" id="PF01156"/>
    </source>
</evidence>
<dbReference type="Gene3D" id="3.90.245.10">
    <property type="entry name" value="Ribonucleoside hydrolase-like"/>
    <property type="match status" value="1"/>
</dbReference>
<dbReference type="InterPro" id="IPR036452">
    <property type="entry name" value="Ribo_hydro-like"/>
</dbReference>
<dbReference type="InterPro" id="IPR023186">
    <property type="entry name" value="IUNH"/>
</dbReference>
<dbReference type="AlphaFoldDB" id="A0A562QE21"/>
<dbReference type="GO" id="GO:0005829">
    <property type="term" value="C:cytosol"/>
    <property type="evidence" value="ECO:0007669"/>
    <property type="project" value="TreeGrafter"/>
</dbReference>
<dbReference type="GO" id="GO:0006152">
    <property type="term" value="P:purine nucleoside catabolic process"/>
    <property type="evidence" value="ECO:0007669"/>
    <property type="project" value="TreeGrafter"/>
</dbReference>
<organism evidence="4 5">
    <name type="scientific">Pseudomonas duriflava</name>
    <dbReference type="NCBI Taxonomy" id="459528"/>
    <lineage>
        <taxon>Bacteria</taxon>
        <taxon>Pseudomonadati</taxon>
        <taxon>Pseudomonadota</taxon>
        <taxon>Gammaproteobacteria</taxon>
        <taxon>Pseudomonadales</taxon>
        <taxon>Pseudomonadaceae</taxon>
        <taxon>Pseudomonas</taxon>
    </lineage>
</organism>